<reference evidence="2" key="1">
    <citation type="submission" date="2016-10" db="EMBL/GenBank/DDBJ databases">
        <authorList>
            <person name="Varghese N."/>
            <person name="Submissions S."/>
        </authorList>
    </citation>
    <scope>NUCLEOTIDE SEQUENCE [LARGE SCALE GENOMIC DNA]</scope>
    <source>
        <strain evidence="2">DSM 45843</strain>
    </source>
</reference>
<sequence length="227" mass="23579">MANPTPKVDDSSLARAGEKLIEQLLKVGLNGFGPFKGAEDSAQEALRGRTPDEAVKVLIRNHCAIAGAQGFVTNLGGIVTLPVALPANIGAAYLVQTHLAGAIAAVHGNELDAEEVRSAVLLCLVGNAGSEVLKRFGVTVGSKVTMTMIERIPVAVIRRINKRVGFMLVAKYGTKRSVVTLAKGVPLVGGLVGGGVDTAATWGVGKYAHTTFRRSAEVEAAEARAES</sequence>
<protein>
    <submittedName>
        <fullName evidence="1">EcsC protein family protein</fullName>
    </submittedName>
</protein>
<gene>
    <name evidence="1" type="ORF">SAMN05660199_03178</name>
</gene>
<accession>A0A1H0Q237</accession>
<organism evidence="1 2">
    <name type="scientific">Klenkia soli</name>
    <dbReference type="NCBI Taxonomy" id="1052260"/>
    <lineage>
        <taxon>Bacteria</taxon>
        <taxon>Bacillati</taxon>
        <taxon>Actinomycetota</taxon>
        <taxon>Actinomycetes</taxon>
        <taxon>Geodermatophilales</taxon>
        <taxon>Geodermatophilaceae</taxon>
        <taxon>Klenkia</taxon>
    </lineage>
</organism>
<evidence type="ECO:0000313" key="2">
    <source>
        <dbReference type="Proteomes" id="UP000199088"/>
    </source>
</evidence>
<dbReference type="EMBL" id="FNIR01000010">
    <property type="protein sequence ID" value="SDP11140.1"/>
    <property type="molecule type" value="Genomic_DNA"/>
</dbReference>
<proteinExistence type="predicted"/>
<dbReference type="InterPro" id="IPR024787">
    <property type="entry name" value="EcsC"/>
</dbReference>
<dbReference type="Proteomes" id="UP000199088">
    <property type="component" value="Unassembled WGS sequence"/>
</dbReference>
<name>A0A1H0Q237_9ACTN</name>
<dbReference type="OrthoDB" id="1425703at2"/>
<dbReference type="AlphaFoldDB" id="A0A1H0Q237"/>
<dbReference type="Pfam" id="PF12787">
    <property type="entry name" value="EcsC"/>
    <property type="match status" value="1"/>
</dbReference>
<keyword evidence="2" id="KW-1185">Reference proteome</keyword>
<evidence type="ECO:0000313" key="1">
    <source>
        <dbReference type="EMBL" id="SDP11140.1"/>
    </source>
</evidence>
<dbReference type="RefSeq" id="WP_091246960.1">
    <property type="nucleotide sequence ID" value="NZ_FNIR01000010.1"/>
</dbReference>